<feature type="compositionally biased region" description="Polar residues" evidence="4">
    <location>
        <begin position="1"/>
        <end position="12"/>
    </location>
</feature>
<feature type="compositionally biased region" description="Basic and acidic residues" evidence="4">
    <location>
        <begin position="63"/>
        <end position="72"/>
    </location>
</feature>
<keyword evidence="1" id="KW-0547">Nucleotide-binding</keyword>
<feature type="domain" description="SF3 helicase" evidence="5">
    <location>
        <begin position="669"/>
        <end position="830"/>
    </location>
</feature>
<dbReference type="PANTHER" id="PTHR35372:SF2">
    <property type="entry name" value="SF3 HELICASE DOMAIN-CONTAINING PROTEIN"/>
    <property type="match status" value="1"/>
</dbReference>
<keyword evidence="3" id="KW-0067">ATP-binding</keyword>
<evidence type="ECO:0000259" key="5">
    <source>
        <dbReference type="PROSITE" id="PS51206"/>
    </source>
</evidence>
<dbReference type="PANTHER" id="PTHR35372">
    <property type="entry name" value="ATP BINDING PROTEIN-RELATED"/>
    <property type="match status" value="1"/>
</dbReference>
<feature type="compositionally biased region" description="Polar residues" evidence="4">
    <location>
        <begin position="40"/>
        <end position="54"/>
    </location>
</feature>
<dbReference type="InterPro" id="IPR014819">
    <property type="entry name" value="PriCT_2"/>
</dbReference>
<evidence type="ECO:0000256" key="3">
    <source>
        <dbReference type="ARBA" id="ARBA00022840"/>
    </source>
</evidence>
<dbReference type="Pfam" id="PF08707">
    <property type="entry name" value="PriCT_2"/>
    <property type="match status" value="1"/>
</dbReference>
<feature type="region of interest" description="Disordered" evidence="4">
    <location>
        <begin position="1"/>
        <end position="97"/>
    </location>
</feature>
<protein>
    <submittedName>
        <fullName evidence="6">DNA primase</fullName>
    </submittedName>
</protein>
<feature type="compositionally biased region" description="Basic residues" evidence="4">
    <location>
        <begin position="21"/>
        <end position="31"/>
    </location>
</feature>
<dbReference type="PROSITE" id="PS51206">
    <property type="entry name" value="SF3_HELICASE_1"/>
    <property type="match status" value="1"/>
</dbReference>
<accession>A0A3G5ACA1</accession>
<reference evidence="6" key="1">
    <citation type="submission" date="2018-10" db="EMBL/GenBank/DDBJ databases">
        <title>Hidden diversity of soil giant viruses.</title>
        <authorList>
            <person name="Schulz F."/>
            <person name="Alteio L."/>
            <person name="Goudeau D."/>
            <person name="Ryan E.M."/>
            <person name="Malmstrom R.R."/>
            <person name="Blanchard J."/>
            <person name="Woyke T."/>
        </authorList>
    </citation>
    <scope>NUCLEOTIDE SEQUENCE</scope>
    <source>
        <strain evidence="6">HYV1</strain>
    </source>
</reference>
<keyword evidence="2" id="KW-0378">Hydrolase</keyword>
<organism evidence="6">
    <name type="scientific">Hyperionvirus sp</name>
    <dbReference type="NCBI Taxonomy" id="2487770"/>
    <lineage>
        <taxon>Viruses</taxon>
        <taxon>Varidnaviria</taxon>
        <taxon>Bamfordvirae</taxon>
        <taxon>Nucleocytoviricota</taxon>
        <taxon>Megaviricetes</taxon>
        <taxon>Imitervirales</taxon>
        <taxon>Mimiviridae</taxon>
        <taxon>Klosneuvirinae</taxon>
    </lineage>
</organism>
<evidence type="ECO:0000256" key="2">
    <source>
        <dbReference type="ARBA" id="ARBA00022801"/>
    </source>
</evidence>
<dbReference type="GO" id="GO:0016817">
    <property type="term" value="F:hydrolase activity, acting on acid anhydrides"/>
    <property type="evidence" value="ECO:0007669"/>
    <property type="project" value="InterPro"/>
</dbReference>
<evidence type="ECO:0000256" key="4">
    <source>
        <dbReference type="SAM" id="MobiDB-lite"/>
    </source>
</evidence>
<dbReference type="EMBL" id="MK072421">
    <property type="protein sequence ID" value="AYV84787.1"/>
    <property type="molecule type" value="Genomic_DNA"/>
</dbReference>
<name>A0A3G5ACA1_9VIRU</name>
<dbReference type="Pfam" id="PF08706">
    <property type="entry name" value="D5_N"/>
    <property type="match status" value="1"/>
</dbReference>
<dbReference type="InterPro" id="IPR051620">
    <property type="entry name" value="ORF904-like_C"/>
</dbReference>
<proteinExistence type="predicted"/>
<gene>
    <name evidence="6" type="ORF">Hyperionvirus39_7</name>
</gene>
<evidence type="ECO:0000256" key="1">
    <source>
        <dbReference type="ARBA" id="ARBA00022741"/>
    </source>
</evidence>
<sequence>MNSTYSNISIDSNVPKTKPLQTKKKIVKKLVKKDTKRSSESISGNPSNELSTTLDIFDNGEANEQHSVRDGGESQSSEAGSTPKKSHVKKAQANAATTDITSSVQNDVISEMAEPIVGAVIQVQKLKPVENQLYTVYKVPLYKKATGKFIKTAWEKYELKEVIKLLEKTDGCYHTRIHGDNYYKLFGDIDHYKKDFNSFSTILIKFLHERYGIKVSREDISYTENKGKVARQGGGNGSYHYVIPKYFGSCQKIKEIHAKLLEEYRDEFTFKGEKKTEKVIDTSIYGEKWFRCPNQSKEKVIGTEHKIIKGTMKDFVLEYIDEAQISLGDYQHLQDSKPSGSIAKDAREKNSKKSKIKNSQKPVDEIDPYESKEKDSKKLEMVPNEPINGMSPGKKNEIKRIEWAILYKFFDECFKQERFDDRDTWIQIGIAIKNRYGDWGLELFRYFSKKATKPDPEESLQKTYNGFKVGGNDPATIATIYYYAKEDNKETYIKLIKTDSPFAEFSLTSHRMASLISMLRPNDFVWIGKELYCYNGKFWENDDLLMLNYIGSELFDFLKDILVTCFWTTDKKMFDSMKRSLDRLQALPFQIEIMKSTRKFMTNNEIEFDTKDNLLGFKNIVYDLTLAEFRNYRQDDYISITTGYNWIEPTVDEVNRVRELLASIHRIEPERNFYLEILSTSLRGKCLEKFLLANGPGRNGKGAEHDLLLAGLGNYAMIASNALLFEKTKTGSCPERANIHKKRLIIFRELTASGKIENNLMKEITGGGSIAARGHYEQGKDITKILHNTTIVECNKKPNFAQEPTRAEIGRVIDFPFRVIFVETLAEVDEANNMFLGNEKYKDKNWQDQHKRALMKILFIAYKGYMAREYRFDMPKSIADRTTAYLELSSNLLGWITESYEKTTNQLDIVKLAEMYKIFQSSEYYNNLSKADKRKYNYKTFVQEIEENQFIKKYYIERKRINGVDYRSILTNFKIKIEQDRPVHKKFDNNQYIPADENNQNDPLDYCIKR</sequence>
<dbReference type="GO" id="GO:0005524">
    <property type="term" value="F:ATP binding"/>
    <property type="evidence" value="ECO:0007669"/>
    <property type="project" value="UniProtKB-KW"/>
</dbReference>
<evidence type="ECO:0000313" key="6">
    <source>
        <dbReference type="EMBL" id="AYV84787.1"/>
    </source>
</evidence>
<feature type="region of interest" description="Disordered" evidence="4">
    <location>
        <begin position="332"/>
        <end position="377"/>
    </location>
</feature>
<dbReference type="InterPro" id="IPR014015">
    <property type="entry name" value="Helicase_SF3_DNA-vir"/>
</dbReference>
<dbReference type="InterPro" id="IPR014818">
    <property type="entry name" value="Phage/plasmid_primase_P4_C"/>
</dbReference>